<keyword evidence="3 6" id="KW-0812">Transmembrane</keyword>
<dbReference type="InterPro" id="IPR036259">
    <property type="entry name" value="MFS_trans_sf"/>
</dbReference>
<keyword evidence="5 6" id="KW-0472">Membrane</keyword>
<gene>
    <name evidence="7" type="ORF">Q8A49_26975</name>
</gene>
<dbReference type="PANTHER" id="PTHR23513">
    <property type="entry name" value="INTEGRAL MEMBRANE EFFLUX PROTEIN-RELATED"/>
    <property type="match status" value="1"/>
</dbReference>
<reference evidence="7 8" key="1">
    <citation type="submission" date="2023-07" db="EMBL/GenBank/DDBJ databases">
        <authorList>
            <person name="Girao M."/>
            <person name="Carvalho M.F."/>
        </authorList>
    </citation>
    <scope>NUCLEOTIDE SEQUENCE [LARGE SCALE GENOMIC DNA]</scope>
    <source>
        <strain evidence="7 8">66/93</strain>
    </source>
</reference>
<dbReference type="PANTHER" id="PTHR23513:SF6">
    <property type="entry name" value="MAJOR FACILITATOR SUPERFAMILY ASSOCIATED DOMAIN-CONTAINING PROTEIN"/>
    <property type="match status" value="1"/>
</dbReference>
<organism evidence="7 8">
    <name type="scientific">Nocardiopsis tropica</name>
    <dbReference type="NCBI Taxonomy" id="109330"/>
    <lineage>
        <taxon>Bacteria</taxon>
        <taxon>Bacillati</taxon>
        <taxon>Actinomycetota</taxon>
        <taxon>Actinomycetes</taxon>
        <taxon>Streptosporangiales</taxon>
        <taxon>Nocardiopsidaceae</taxon>
        <taxon>Nocardiopsis</taxon>
    </lineage>
</organism>
<feature type="transmembrane region" description="Helical" evidence="6">
    <location>
        <begin position="407"/>
        <end position="424"/>
    </location>
</feature>
<proteinExistence type="predicted"/>
<feature type="transmembrane region" description="Helical" evidence="6">
    <location>
        <begin position="247"/>
        <end position="269"/>
    </location>
</feature>
<feature type="transmembrane region" description="Helical" evidence="6">
    <location>
        <begin position="308"/>
        <end position="331"/>
    </location>
</feature>
<dbReference type="EMBL" id="JAUUCC010000097">
    <property type="protein sequence ID" value="MEE2054148.1"/>
    <property type="molecule type" value="Genomic_DNA"/>
</dbReference>
<evidence type="ECO:0000313" key="7">
    <source>
        <dbReference type="EMBL" id="MEE2054148.1"/>
    </source>
</evidence>
<evidence type="ECO:0000256" key="2">
    <source>
        <dbReference type="ARBA" id="ARBA00022475"/>
    </source>
</evidence>
<sequence>MSDSTSKVPKTPLGGRFWAFWSASLASNLSDGVAMIAMPWLASSLAPDSPALVASVAAFGRLPWLFLALPAGVLVDRVPRFTLMVGSNSLRMLLWGLLAVVVFFGWASIPLLAVFASAFGALEVCYDTAVETTVTSLVAEERLESANGHLRSGAIVAQEFAGRPLGGLVLALGLFVPFLFNIGALLVSVVALLRVRTTVPSAATWQASVSPVSEPPATTAARSGLRGVGEDLAEGVRALWNQPLLRAVAVVAVFVNTAFATMLSTQVLFVRDTLGLGSVGFGLLMAFAAVGGIVGGQMVSWLRSALPYGTLPVVCLAGSGLLYLAVALFPITPVVAGAYFLAGGLVLGYGVAMTSIRQRITPDHLLGRVNAAMRTVTWGMSAVGMALGGVLVSSLSPILSQTDALRAPYALVSVVILTVVVLFGRKLTRLVRENDV</sequence>
<feature type="transmembrane region" description="Helical" evidence="6">
    <location>
        <begin position="376"/>
        <end position="395"/>
    </location>
</feature>
<dbReference type="Proteomes" id="UP001348641">
    <property type="component" value="Unassembled WGS sequence"/>
</dbReference>
<feature type="transmembrane region" description="Helical" evidence="6">
    <location>
        <begin position="337"/>
        <end position="356"/>
    </location>
</feature>
<evidence type="ECO:0000256" key="5">
    <source>
        <dbReference type="ARBA" id="ARBA00023136"/>
    </source>
</evidence>
<evidence type="ECO:0000256" key="1">
    <source>
        <dbReference type="ARBA" id="ARBA00004651"/>
    </source>
</evidence>
<accession>A0ABU7KXW1</accession>
<evidence type="ECO:0000256" key="6">
    <source>
        <dbReference type="SAM" id="Phobius"/>
    </source>
</evidence>
<dbReference type="RefSeq" id="WP_330161018.1">
    <property type="nucleotide sequence ID" value="NZ_BAAAJA010000021.1"/>
</dbReference>
<dbReference type="CDD" id="cd06173">
    <property type="entry name" value="MFS_MefA_like"/>
    <property type="match status" value="1"/>
</dbReference>
<dbReference type="InterPro" id="IPR011701">
    <property type="entry name" value="MFS"/>
</dbReference>
<name>A0ABU7KXW1_9ACTN</name>
<evidence type="ECO:0000256" key="3">
    <source>
        <dbReference type="ARBA" id="ARBA00022692"/>
    </source>
</evidence>
<feature type="transmembrane region" description="Helical" evidence="6">
    <location>
        <begin position="20"/>
        <end position="40"/>
    </location>
</feature>
<feature type="transmembrane region" description="Helical" evidence="6">
    <location>
        <begin position="52"/>
        <end position="75"/>
    </location>
</feature>
<dbReference type="SUPFAM" id="SSF103473">
    <property type="entry name" value="MFS general substrate transporter"/>
    <property type="match status" value="1"/>
</dbReference>
<comment type="subcellular location">
    <subcellularLocation>
        <location evidence="1">Cell membrane</location>
        <topology evidence="1">Multi-pass membrane protein</topology>
    </subcellularLocation>
</comment>
<feature type="transmembrane region" description="Helical" evidence="6">
    <location>
        <begin position="275"/>
        <end position="296"/>
    </location>
</feature>
<feature type="transmembrane region" description="Helical" evidence="6">
    <location>
        <begin position="95"/>
        <end position="119"/>
    </location>
</feature>
<keyword evidence="2" id="KW-1003">Cell membrane</keyword>
<dbReference type="Gene3D" id="1.20.1250.20">
    <property type="entry name" value="MFS general substrate transporter like domains"/>
    <property type="match status" value="1"/>
</dbReference>
<dbReference type="Pfam" id="PF07690">
    <property type="entry name" value="MFS_1"/>
    <property type="match status" value="1"/>
</dbReference>
<feature type="transmembrane region" description="Helical" evidence="6">
    <location>
        <begin position="168"/>
        <end position="193"/>
    </location>
</feature>
<evidence type="ECO:0000313" key="8">
    <source>
        <dbReference type="Proteomes" id="UP001348641"/>
    </source>
</evidence>
<protein>
    <submittedName>
        <fullName evidence="7">MFS transporter</fullName>
    </submittedName>
</protein>
<evidence type="ECO:0000256" key="4">
    <source>
        <dbReference type="ARBA" id="ARBA00022989"/>
    </source>
</evidence>
<comment type="caution">
    <text evidence="7">The sequence shown here is derived from an EMBL/GenBank/DDBJ whole genome shotgun (WGS) entry which is preliminary data.</text>
</comment>
<keyword evidence="4 6" id="KW-1133">Transmembrane helix</keyword>